<evidence type="ECO:0000313" key="2">
    <source>
        <dbReference type="EMBL" id="EWY79849.1"/>
    </source>
</evidence>
<dbReference type="AlphaFoldDB" id="W9HFR9"/>
<evidence type="ECO:0008006" key="4">
    <source>
        <dbReference type="Google" id="ProtNLM"/>
    </source>
</evidence>
<dbReference type="Proteomes" id="UP000030753">
    <property type="component" value="Unassembled WGS sequence"/>
</dbReference>
<feature type="compositionally biased region" description="Polar residues" evidence="1">
    <location>
        <begin position="94"/>
        <end position="112"/>
    </location>
</feature>
<dbReference type="EMBL" id="JH717854">
    <property type="protein sequence ID" value="EWY79849.1"/>
    <property type="molecule type" value="Genomic_DNA"/>
</dbReference>
<gene>
    <name evidence="2" type="ORF">FOYG_17026</name>
</gene>
<proteinExistence type="predicted"/>
<evidence type="ECO:0000256" key="1">
    <source>
        <dbReference type="SAM" id="MobiDB-lite"/>
    </source>
</evidence>
<name>W9HFR9_FUSOX</name>
<dbReference type="InterPro" id="IPR053187">
    <property type="entry name" value="Notoamide_regulator"/>
</dbReference>
<dbReference type="HOGENOM" id="CLU_1229987_0_0_1"/>
<reference evidence="2 3" key="1">
    <citation type="submission" date="2011-06" db="EMBL/GenBank/DDBJ databases">
        <title>The Genome Sequence of Fusarium oxysporum FOSC 3-a.</title>
        <authorList>
            <consortium name="The Broad Institute Genome Sequencing Platform"/>
            <person name="Ma L.-J."/>
            <person name="Gale L.R."/>
            <person name="Schwartz D.C."/>
            <person name="Zhou S."/>
            <person name="Corby-Kistler H."/>
            <person name="Young S.K."/>
            <person name="Zeng Q."/>
            <person name="Gargeya S."/>
            <person name="Fitzgerald M."/>
            <person name="Haas B."/>
            <person name="Abouelleil A."/>
            <person name="Alvarado L."/>
            <person name="Arachchi H.M."/>
            <person name="Berlin A."/>
            <person name="Brown A."/>
            <person name="Chapman S.B."/>
            <person name="Chen Z."/>
            <person name="Dunbar C."/>
            <person name="Freedman E."/>
            <person name="Gearin G."/>
            <person name="Gellesch M."/>
            <person name="Goldberg J."/>
            <person name="Griggs A."/>
            <person name="Gujja S."/>
            <person name="Heiman D."/>
            <person name="Howarth C."/>
            <person name="Larson L."/>
            <person name="Lui A."/>
            <person name="MacDonald P.J.P."/>
            <person name="Mehta T."/>
            <person name="Montmayeur A."/>
            <person name="Murphy C."/>
            <person name="Neiman D."/>
            <person name="Pearson M."/>
            <person name="Priest M."/>
            <person name="Roberts A."/>
            <person name="Saif S."/>
            <person name="Shea T."/>
            <person name="Shenoy N."/>
            <person name="Sisk P."/>
            <person name="Stolte C."/>
            <person name="Sykes S."/>
            <person name="Wortman J."/>
            <person name="Nusbaum C."/>
            <person name="Birren B."/>
        </authorList>
    </citation>
    <scope>NUCLEOTIDE SEQUENCE [LARGE SCALE GENOMIC DNA]</scope>
    <source>
        <strain evidence="3">FOSC 3-a</strain>
    </source>
</reference>
<feature type="region of interest" description="Disordered" evidence="1">
    <location>
        <begin position="90"/>
        <end position="123"/>
    </location>
</feature>
<organism evidence="2 3">
    <name type="scientific">Fusarium oxysporum NRRL 32931</name>
    <dbReference type="NCBI Taxonomy" id="660029"/>
    <lineage>
        <taxon>Eukaryota</taxon>
        <taxon>Fungi</taxon>
        <taxon>Dikarya</taxon>
        <taxon>Ascomycota</taxon>
        <taxon>Pezizomycotina</taxon>
        <taxon>Sordariomycetes</taxon>
        <taxon>Hypocreomycetidae</taxon>
        <taxon>Hypocreales</taxon>
        <taxon>Nectriaceae</taxon>
        <taxon>Fusarium</taxon>
        <taxon>Fusarium oxysporum species complex</taxon>
    </lineage>
</organism>
<dbReference type="PANTHER" id="PTHR47256">
    <property type="entry name" value="ZN(II)2CYS6 TRANSCRIPTION FACTOR (EUROFUNG)-RELATED"/>
    <property type="match status" value="1"/>
</dbReference>
<evidence type="ECO:0000313" key="3">
    <source>
        <dbReference type="Proteomes" id="UP000030753"/>
    </source>
</evidence>
<protein>
    <recommendedName>
        <fullName evidence="4">Transcription factor domain-containing protein</fullName>
    </recommendedName>
</protein>
<sequence length="225" mass="24841">MEQILELFDIMKTGPQYLAFDILQSLRGHSDLGTALSVFQPRISSARHASGQQWPAVVTRHLGLESELMATHSFSFPPFQPFESSSLKGVLNTGRISNPDNETPSPPSNAESNPFPAHHPSQRSITALSPCDEQLEELDIGFWTAVPIPSDLAAKIISLYLKTDHPLLGTFDPDLFVNDLIKCETRYCSRLLLSALMYWGCVGVLEGAKQLLYLTDIKITADVSL</sequence>
<accession>W9HFR9</accession>
<dbReference type="PANTHER" id="PTHR47256:SF1">
    <property type="entry name" value="ZN(II)2CYS6 TRANSCRIPTION FACTOR (EUROFUNG)"/>
    <property type="match status" value="1"/>
</dbReference>